<dbReference type="NCBIfam" id="NF033936">
    <property type="entry name" value="CuZnOut_SO0444"/>
    <property type="match status" value="1"/>
</dbReference>
<feature type="transmembrane region" description="Helical" evidence="8">
    <location>
        <begin position="436"/>
        <end position="454"/>
    </location>
</feature>
<comment type="caution">
    <text evidence="9">The sequence shown here is derived from an EMBL/GenBank/DDBJ whole genome shotgun (WGS) entry which is preliminary data.</text>
</comment>
<evidence type="ECO:0000256" key="4">
    <source>
        <dbReference type="ARBA" id="ARBA00022692"/>
    </source>
</evidence>
<dbReference type="Pfam" id="PF03773">
    <property type="entry name" value="ArsP_1"/>
    <property type="match status" value="1"/>
</dbReference>
<feature type="region of interest" description="Disordered" evidence="7">
    <location>
        <begin position="140"/>
        <end position="164"/>
    </location>
</feature>
<evidence type="ECO:0000256" key="7">
    <source>
        <dbReference type="SAM" id="MobiDB-lite"/>
    </source>
</evidence>
<comment type="similarity">
    <text evidence="2">Belongs to the UPF0718 family.</text>
</comment>
<evidence type="ECO:0000256" key="5">
    <source>
        <dbReference type="ARBA" id="ARBA00022989"/>
    </source>
</evidence>
<proteinExistence type="inferred from homology"/>
<dbReference type="AlphaFoldDB" id="A0A2A4MPW0"/>
<sequence>MILVNAFWNLVIESAPWLLLGYLLAGMIKQLIPSSWVQSQLATPGFSSVVKGALIGAPLPLCSCGVIPTALAVRQAGASKGATAVFLVATPETGVDSIAFSYAVLGPVYAIARPVSALVSAVVAGVLVRVFDEDDTLTQAATTHSSVNSRDSKPSSESSASCCSNGANKEAKLVSISEPSASSTPNSTSSSIPSSTPSVKACCSSKSTGAGSIKTSSSIDTQIGAQSSAQASAQAKTTSCCSDTDTAENAATQSSEASSSCCSENESSAEPASSTLAQTGLSEKLIASVQYGYGRMISDTAKWLLIGLIAAAVITVYVPQSFFLRWGDGVLAMLVMVLVGLPMYICATASTPVAASLLFAGVSPGAALVFMLTGPATNIATMGVIKEQLGIRSLAAYLVGVIGTAIVSGLMLNQLFSVFGWSLQLQMLSHGESYPLWRQLAGVLLSVLVLRVWVQPLFTRPPTATVS</sequence>
<keyword evidence="4 8" id="KW-0812">Transmembrane</keyword>
<evidence type="ECO:0000256" key="6">
    <source>
        <dbReference type="ARBA" id="ARBA00023136"/>
    </source>
</evidence>
<evidence type="ECO:0000256" key="1">
    <source>
        <dbReference type="ARBA" id="ARBA00004651"/>
    </source>
</evidence>
<organism evidence="9 10">
    <name type="scientific">SAR86 cluster bacterium</name>
    <dbReference type="NCBI Taxonomy" id="2030880"/>
    <lineage>
        <taxon>Bacteria</taxon>
        <taxon>Pseudomonadati</taxon>
        <taxon>Pseudomonadota</taxon>
        <taxon>Gammaproteobacteria</taxon>
        <taxon>SAR86 cluster</taxon>
    </lineage>
</organism>
<evidence type="ECO:0000313" key="10">
    <source>
        <dbReference type="Proteomes" id="UP000218172"/>
    </source>
</evidence>
<keyword evidence="6 8" id="KW-0472">Membrane</keyword>
<dbReference type="EMBL" id="NVQR01000050">
    <property type="protein sequence ID" value="PCH61943.1"/>
    <property type="molecule type" value="Genomic_DNA"/>
</dbReference>
<dbReference type="InterPro" id="IPR052923">
    <property type="entry name" value="UPF0718"/>
</dbReference>
<comment type="subcellular location">
    <subcellularLocation>
        <location evidence="1">Cell membrane</location>
        <topology evidence="1">Multi-pass membrane protein</topology>
    </subcellularLocation>
</comment>
<evidence type="ECO:0000313" key="9">
    <source>
        <dbReference type="EMBL" id="PCH61943.1"/>
    </source>
</evidence>
<protein>
    <recommendedName>
        <fullName evidence="11">Permease</fullName>
    </recommendedName>
</protein>
<feature type="transmembrane region" description="Helical" evidence="8">
    <location>
        <begin position="354"/>
        <end position="374"/>
    </location>
</feature>
<name>A0A2A4MPW0_9GAMM</name>
<feature type="compositionally biased region" description="Low complexity" evidence="7">
    <location>
        <begin position="177"/>
        <end position="198"/>
    </location>
</feature>
<keyword evidence="3" id="KW-1003">Cell membrane</keyword>
<dbReference type="GO" id="GO:0005886">
    <property type="term" value="C:plasma membrane"/>
    <property type="evidence" value="ECO:0007669"/>
    <property type="project" value="UniProtKB-SubCell"/>
</dbReference>
<evidence type="ECO:0000256" key="8">
    <source>
        <dbReference type="SAM" id="Phobius"/>
    </source>
</evidence>
<reference evidence="10" key="1">
    <citation type="submission" date="2017-08" db="EMBL/GenBank/DDBJ databases">
        <title>A dynamic microbial community with high functional redundancy inhabits the cold, oxic subseafloor aquifer.</title>
        <authorList>
            <person name="Tully B.J."/>
            <person name="Wheat C.G."/>
            <person name="Glazer B.T."/>
            <person name="Huber J.A."/>
        </authorList>
    </citation>
    <scope>NUCLEOTIDE SEQUENCE [LARGE SCALE GENOMIC DNA]</scope>
</reference>
<feature type="compositionally biased region" description="Low complexity" evidence="7">
    <location>
        <begin position="155"/>
        <end position="164"/>
    </location>
</feature>
<keyword evidence="5 8" id="KW-1133">Transmembrane helix</keyword>
<feature type="transmembrane region" description="Helical" evidence="8">
    <location>
        <begin position="329"/>
        <end position="347"/>
    </location>
</feature>
<dbReference type="PANTHER" id="PTHR34184:SF4">
    <property type="entry name" value="UPF0718 PROTEIN YCGR"/>
    <property type="match status" value="1"/>
</dbReference>
<evidence type="ECO:0008006" key="11">
    <source>
        <dbReference type="Google" id="ProtNLM"/>
    </source>
</evidence>
<feature type="region of interest" description="Disordered" evidence="7">
    <location>
        <begin position="177"/>
        <end position="199"/>
    </location>
</feature>
<dbReference type="PANTHER" id="PTHR34184">
    <property type="entry name" value="UPF0718 PROTEIN YCGR"/>
    <property type="match status" value="1"/>
</dbReference>
<dbReference type="InterPro" id="IPR005524">
    <property type="entry name" value="DUF318"/>
</dbReference>
<evidence type="ECO:0000256" key="2">
    <source>
        <dbReference type="ARBA" id="ARBA00006386"/>
    </source>
</evidence>
<dbReference type="Proteomes" id="UP000218172">
    <property type="component" value="Unassembled WGS sequence"/>
</dbReference>
<evidence type="ECO:0000256" key="3">
    <source>
        <dbReference type="ARBA" id="ARBA00022475"/>
    </source>
</evidence>
<feature type="transmembrane region" description="Helical" evidence="8">
    <location>
        <begin position="394"/>
        <end position="416"/>
    </location>
</feature>
<gene>
    <name evidence="9" type="ORF">COC19_03615</name>
</gene>
<feature type="transmembrane region" description="Helical" evidence="8">
    <location>
        <begin position="303"/>
        <end position="323"/>
    </location>
</feature>
<accession>A0A2A4MPW0</accession>